<reference evidence="2 3" key="1">
    <citation type="submission" date="2017-02" db="EMBL/GenBank/DDBJ databases">
        <authorList>
            <person name="Peterson S.W."/>
        </authorList>
    </citation>
    <scope>NUCLEOTIDE SEQUENCE [LARGE SCALE GENOMIC DNA]</scope>
    <source>
        <strain evidence="2 3">DSM 16080</strain>
    </source>
</reference>
<keyword evidence="3" id="KW-1185">Reference proteome</keyword>
<sequence length="264" mass="29195">MKRENASSSGRVCEKTTGSGGHVPREAVLATDAEDMREALARRVTEECGQTFVAALCSGPDVATLHRVMDEMYADLERILTKEPFDPPLACARGCSYCCYNQISLTPPEALHLGLYVLERYRGEEAEALTRRVDDVLRRIRGKSRAELGTMRHELPCPFLEDGACAVHPARPLVCRGWNSVNAEQCRQANVNADPMTMIENHALPRELAEAMQLGLLRGSQACGKEAGFLVITRAVKLMQEVGLAECARAWLAGEPFFARQHPW</sequence>
<evidence type="ECO:0000313" key="2">
    <source>
        <dbReference type="EMBL" id="SKA73819.1"/>
    </source>
</evidence>
<dbReference type="Proteomes" id="UP000190027">
    <property type="component" value="Unassembled WGS sequence"/>
</dbReference>
<evidence type="ECO:0000256" key="1">
    <source>
        <dbReference type="SAM" id="MobiDB-lite"/>
    </source>
</evidence>
<dbReference type="OrthoDB" id="9810361at2"/>
<dbReference type="InterPro" id="IPR005358">
    <property type="entry name" value="Puta_zinc/iron-chelating_dom"/>
</dbReference>
<organism evidence="2 3">
    <name type="scientific">Paucidesulfovibrio gracilis DSM 16080</name>
    <dbReference type="NCBI Taxonomy" id="1121449"/>
    <lineage>
        <taxon>Bacteria</taxon>
        <taxon>Pseudomonadati</taxon>
        <taxon>Thermodesulfobacteriota</taxon>
        <taxon>Desulfovibrionia</taxon>
        <taxon>Desulfovibrionales</taxon>
        <taxon>Desulfovibrionaceae</taxon>
        <taxon>Paucidesulfovibrio</taxon>
    </lineage>
</organism>
<dbReference type="AlphaFoldDB" id="A0A1T4W9M8"/>
<dbReference type="Pfam" id="PF03692">
    <property type="entry name" value="CxxCxxCC"/>
    <property type="match status" value="1"/>
</dbReference>
<proteinExistence type="predicted"/>
<protein>
    <submittedName>
        <fullName evidence="2">Putative zinc-or iron-chelating domain-containing protein</fullName>
    </submittedName>
</protein>
<dbReference type="EMBL" id="FUYC01000002">
    <property type="protein sequence ID" value="SKA73819.1"/>
    <property type="molecule type" value="Genomic_DNA"/>
</dbReference>
<evidence type="ECO:0000313" key="3">
    <source>
        <dbReference type="Proteomes" id="UP000190027"/>
    </source>
</evidence>
<feature type="region of interest" description="Disordered" evidence="1">
    <location>
        <begin position="1"/>
        <end position="23"/>
    </location>
</feature>
<gene>
    <name evidence="2" type="ORF">SAMN02745704_00536</name>
</gene>
<name>A0A1T4W9M8_9BACT</name>
<accession>A0A1T4W9M8</accession>
<feature type="compositionally biased region" description="Polar residues" evidence="1">
    <location>
        <begin position="1"/>
        <end position="10"/>
    </location>
</feature>
<dbReference type="STRING" id="1121449.SAMN02745704_00536"/>
<dbReference type="RefSeq" id="WP_159447111.1">
    <property type="nucleotide sequence ID" value="NZ_FUYC01000002.1"/>
</dbReference>